<name>A0AAV1IHC5_9CHLO</name>
<keyword evidence="4" id="KW-0732">Signal</keyword>
<comment type="caution">
    <text evidence="6">The sequence shown here is derived from an EMBL/GenBank/DDBJ whole genome shotgun (WGS) entry which is preliminary data.</text>
</comment>
<dbReference type="InterPro" id="IPR011650">
    <property type="entry name" value="Peptidase_M20_dimer"/>
</dbReference>
<dbReference type="Pfam" id="PF07687">
    <property type="entry name" value="M20_dimer"/>
    <property type="match status" value="1"/>
</dbReference>
<evidence type="ECO:0000313" key="6">
    <source>
        <dbReference type="EMBL" id="CAK0785338.1"/>
    </source>
</evidence>
<feature type="binding site" evidence="3">
    <location>
        <position position="132"/>
    </location>
    <ligand>
        <name>Mn(2+)</name>
        <dbReference type="ChEBI" id="CHEBI:29035"/>
        <label>2</label>
    </ligand>
</feature>
<dbReference type="InterPro" id="IPR017439">
    <property type="entry name" value="Amidohydrolase"/>
</dbReference>
<dbReference type="PIRSF" id="PIRSF005962">
    <property type="entry name" value="Pept_M20D_amidohydro"/>
    <property type="match status" value="1"/>
</dbReference>
<feature type="domain" description="Peptidase M20 dimerisation" evidence="5">
    <location>
        <begin position="213"/>
        <end position="307"/>
    </location>
</feature>
<keyword evidence="3" id="KW-0479">Metal-binding</keyword>
<evidence type="ECO:0000256" key="2">
    <source>
        <dbReference type="ARBA" id="ARBA00022801"/>
    </source>
</evidence>
<evidence type="ECO:0000256" key="4">
    <source>
        <dbReference type="SAM" id="SignalP"/>
    </source>
</evidence>
<dbReference type="GO" id="GO:0046872">
    <property type="term" value="F:metal ion binding"/>
    <property type="evidence" value="ECO:0007669"/>
    <property type="project" value="UniProtKB-KW"/>
</dbReference>
<organism evidence="6 7">
    <name type="scientific">Coccomyxa viridis</name>
    <dbReference type="NCBI Taxonomy" id="1274662"/>
    <lineage>
        <taxon>Eukaryota</taxon>
        <taxon>Viridiplantae</taxon>
        <taxon>Chlorophyta</taxon>
        <taxon>core chlorophytes</taxon>
        <taxon>Trebouxiophyceae</taxon>
        <taxon>Trebouxiophyceae incertae sedis</taxon>
        <taxon>Coccomyxaceae</taxon>
        <taxon>Coccomyxa</taxon>
    </lineage>
</organism>
<dbReference type="PANTHER" id="PTHR11014:SF63">
    <property type="entry name" value="METALLOPEPTIDASE, PUTATIVE (AFU_ORTHOLOGUE AFUA_6G09600)-RELATED"/>
    <property type="match status" value="1"/>
</dbReference>
<feature type="chain" id="PRO_5044021604" description="Peptidase M20 dimerisation domain-containing protein" evidence="4">
    <location>
        <begin position="31"/>
        <end position="432"/>
    </location>
</feature>
<feature type="binding site" evidence="3">
    <location>
        <position position="166"/>
    </location>
    <ligand>
        <name>Mn(2+)</name>
        <dbReference type="ChEBI" id="CHEBI:29035"/>
        <label>2</label>
    </ligand>
</feature>
<keyword evidence="7" id="KW-1185">Reference proteome</keyword>
<sequence length="432" mass="46087">MPSTYQMCSVLLTALPLVVLLSTPCHSASAAPDLLREAQDLLPYLREVRRHLHTIPELLYDLPKTSEYLRNQLDKLGIAYKHPVAETGILATIGKGTPKFALRTDMDALPIEEDVDVPYKSTHPGKMHACGHDTHMAMLLGAATLLKAREAELPGTVVLLFQPAEEGGAGGKRFVEAGALHGVLGVHGIHVWPGIPAGIITSRDNTIMAAADRFWVNITGRGGHAAMPHLSIDPVVAASQVVVALQPLVSRETSPTDSAVVSVSEFNTGPGASNVISDSVSMSGTLRAITTSHFERMRDRITEVIEGTARLHGCTADLKWSEQAYIPTINDGRMVAMVEAAAQKLVGAARWQRMAEPTMAAEDFGFLADAVPGAFTFLGIQNEKAGSVHGLHTARFQMDEAQMPLGAALHATVALDALSSHSAASKATKEEL</sequence>
<evidence type="ECO:0000256" key="1">
    <source>
        <dbReference type="ARBA" id="ARBA00006153"/>
    </source>
</evidence>
<gene>
    <name evidence="6" type="ORF">CVIRNUC_008545</name>
</gene>
<dbReference type="Gene3D" id="3.40.630.10">
    <property type="entry name" value="Zn peptidases"/>
    <property type="match status" value="1"/>
</dbReference>
<proteinExistence type="inferred from homology"/>
<feature type="signal peptide" evidence="4">
    <location>
        <begin position="1"/>
        <end position="30"/>
    </location>
</feature>
<dbReference type="Gene3D" id="3.30.70.360">
    <property type="match status" value="1"/>
</dbReference>
<feature type="binding site" evidence="3">
    <location>
        <position position="392"/>
    </location>
    <ligand>
        <name>Mn(2+)</name>
        <dbReference type="ChEBI" id="CHEBI:29035"/>
        <label>2</label>
    </ligand>
</feature>
<dbReference type="SUPFAM" id="SSF53187">
    <property type="entry name" value="Zn-dependent exopeptidases"/>
    <property type="match status" value="1"/>
</dbReference>
<comment type="similarity">
    <text evidence="1">Belongs to the peptidase M20 family.</text>
</comment>
<evidence type="ECO:0000313" key="7">
    <source>
        <dbReference type="Proteomes" id="UP001314263"/>
    </source>
</evidence>
<evidence type="ECO:0000256" key="3">
    <source>
        <dbReference type="PIRSR" id="PIRSR005962-1"/>
    </source>
</evidence>
<dbReference type="FunFam" id="3.30.70.360:FF:000001">
    <property type="entry name" value="N-acetyldiaminopimelate deacetylase"/>
    <property type="match status" value="1"/>
</dbReference>
<protein>
    <recommendedName>
        <fullName evidence="5">Peptidase M20 dimerisation domain-containing protein</fullName>
    </recommendedName>
</protein>
<dbReference type="SUPFAM" id="SSF55031">
    <property type="entry name" value="Bacterial exopeptidase dimerisation domain"/>
    <property type="match status" value="1"/>
</dbReference>
<keyword evidence="3" id="KW-0464">Manganese</keyword>
<dbReference type="PANTHER" id="PTHR11014">
    <property type="entry name" value="PEPTIDASE M20 FAMILY MEMBER"/>
    <property type="match status" value="1"/>
</dbReference>
<dbReference type="InterPro" id="IPR002933">
    <property type="entry name" value="Peptidase_M20"/>
</dbReference>
<dbReference type="Proteomes" id="UP001314263">
    <property type="component" value="Unassembled WGS sequence"/>
</dbReference>
<evidence type="ECO:0000259" key="5">
    <source>
        <dbReference type="Pfam" id="PF07687"/>
    </source>
</evidence>
<dbReference type="EMBL" id="CAUYUE010000012">
    <property type="protein sequence ID" value="CAK0785338.1"/>
    <property type="molecule type" value="Genomic_DNA"/>
</dbReference>
<dbReference type="GO" id="GO:0005783">
    <property type="term" value="C:endoplasmic reticulum"/>
    <property type="evidence" value="ECO:0007669"/>
    <property type="project" value="TreeGrafter"/>
</dbReference>
<dbReference type="GO" id="GO:0010179">
    <property type="term" value="F:IAA-Ala conjugate hydrolase activity"/>
    <property type="evidence" value="ECO:0007669"/>
    <property type="project" value="TreeGrafter"/>
</dbReference>
<dbReference type="InterPro" id="IPR036264">
    <property type="entry name" value="Bact_exopeptidase_dim_dom"/>
</dbReference>
<dbReference type="GO" id="GO:0009850">
    <property type="term" value="P:auxin metabolic process"/>
    <property type="evidence" value="ECO:0007669"/>
    <property type="project" value="TreeGrafter"/>
</dbReference>
<accession>A0AAV1IHC5</accession>
<comment type="cofactor">
    <cofactor evidence="3">
        <name>Mn(2+)</name>
        <dbReference type="ChEBI" id="CHEBI:29035"/>
    </cofactor>
    <text evidence="3">The Mn(2+) ion enhances activity.</text>
</comment>
<keyword evidence="2" id="KW-0378">Hydrolase</keyword>
<reference evidence="6 7" key="1">
    <citation type="submission" date="2023-10" db="EMBL/GenBank/DDBJ databases">
        <authorList>
            <person name="Maclean D."/>
            <person name="Macfadyen A."/>
        </authorList>
    </citation>
    <scope>NUCLEOTIDE SEQUENCE [LARGE SCALE GENOMIC DNA]</scope>
</reference>
<feature type="binding site" evidence="3">
    <location>
        <position position="130"/>
    </location>
    <ligand>
        <name>Mn(2+)</name>
        <dbReference type="ChEBI" id="CHEBI:29035"/>
        <label>2</label>
    </ligand>
</feature>
<feature type="binding site" evidence="3">
    <location>
        <position position="190"/>
    </location>
    <ligand>
        <name>Mn(2+)</name>
        <dbReference type="ChEBI" id="CHEBI:29035"/>
        <label>2</label>
    </ligand>
</feature>
<dbReference type="Pfam" id="PF01546">
    <property type="entry name" value="Peptidase_M20"/>
    <property type="match status" value="1"/>
</dbReference>
<dbReference type="NCBIfam" id="TIGR01891">
    <property type="entry name" value="amidohydrolases"/>
    <property type="match status" value="1"/>
</dbReference>
<dbReference type="AlphaFoldDB" id="A0AAV1IHC5"/>